<evidence type="ECO:0000313" key="2">
    <source>
        <dbReference type="EMBL" id="OCR90011.1"/>
    </source>
</evidence>
<gene>
    <name evidence="2" type="ORF">CFT12S02225_08865</name>
</gene>
<keyword evidence="1" id="KW-1133">Transmembrane helix</keyword>
<evidence type="ECO:0000313" key="3">
    <source>
        <dbReference type="Proteomes" id="UP000093100"/>
    </source>
</evidence>
<proteinExistence type="predicted"/>
<dbReference type="AlphaFoldDB" id="A0AAX0H8X7"/>
<sequence length="61" mass="7245">MEDVKKFLLFITIAFLIIMTIDGLITDTQNTIIRIVSLIILLPLYFWLDYKLNPHKYKKDS</sequence>
<dbReference type="Proteomes" id="UP000093100">
    <property type="component" value="Unassembled WGS sequence"/>
</dbReference>
<comment type="caution">
    <text evidence="2">The sequence shown here is derived from an EMBL/GenBank/DDBJ whole genome shotgun (WGS) entry which is preliminary data.</text>
</comment>
<accession>A0AAX0H8X7</accession>
<keyword evidence="1" id="KW-0812">Transmembrane</keyword>
<name>A0AAX0H8X7_CAMFE</name>
<keyword evidence="1" id="KW-0472">Membrane</keyword>
<feature type="transmembrane region" description="Helical" evidence="1">
    <location>
        <begin position="7"/>
        <end position="25"/>
    </location>
</feature>
<evidence type="ECO:0000256" key="1">
    <source>
        <dbReference type="SAM" id="Phobius"/>
    </source>
</evidence>
<feature type="transmembrane region" description="Helical" evidence="1">
    <location>
        <begin position="31"/>
        <end position="48"/>
    </location>
</feature>
<dbReference type="EMBL" id="LFLK01000014">
    <property type="protein sequence ID" value="OCR90011.1"/>
    <property type="molecule type" value="Genomic_DNA"/>
</dbReference>
<reference evidence="2 3" key="1">
    <citation type="journal article" date="2016" name="Genome Biol. Evol.">
        <title>Comparative Genomics of Campylobacter fetus from Reptiles and Mammals Reveals Divergent Evolution in Host-Associated Lineages.</title>
        <authorList>
            <person name="Gilbert M.J."/>
            <person name="Miller W.G."/>
            <person name="Yee E."/>
            <person name="Zomer A.L."/>
            <person name="van der Graaf-van Bloois L."/>
            <person name="Fitzgerald C."/>
            <person name="Forbes K.J."/>
            <person name="Meric G."/>
            <person name="Sheppard S.K."/>
            <person name="Wagenaar J.A."/>
            <person name="Duim B."/>
        </authorList>
    </citation>
    <scope>NUCLEOTIDE SEQUENCE [LARGE SCALE GENOMIC DNA]</scope>
    <source>
        <strain evidence="2 3">12S02225-3</strain>
    </source>
</reference>
<protein>
    <submittedName>
        <fullName evidence="2">Uncharacterized protein</fullName>
    </submittedName>
</protein>
<organism evidence="2 3">
    <name type="scientific">Campylobacter fetus subsp. testudinum</name>
    <dbReference type="NCBI Taxonomy" id="1507806"/>
    <lineage>
        <taxon>Bacteria</taxon>
        <taxon>Pseudomonadati</taxon>
        <taxon>Campylobacterota</taxon>
        <taxon>Epsilonproteobacteria</taxon>
        <taxon>Campylobacterales</taxon>
        <taxon>Campylobacteraceae</taxon>
        <taxon>Campylobacter</taxon>
    </lineage>
</organism>